<evidence type="ECO:0000256" key="2">
    <source>
        <dbReference type="ARBA" id="ARBA00022771"/>
    </source>
</evidence>
<protein>
    <recommendedName>
        <fullName evidence="5">FLYWCH-type domain-containing protein</fullName>
    </recommendedName>
</protein>
<reference evidence="6 7" key="1">
    <citation type="submission" date="2015-12" db="EMBL/GenBank/DDBJ databases">
        <title>The genome of Folsomia candida.</title>
        <authorList>
            <person name="Faddeeva A."/>
            <person name="Derks M.F."/>
            <person name="Anvar Y."/>
            <person name="Smit S."/>
            <person name="Van Straalen N."/>
            <person name="Roelofs D."/>
        </authorList>
    </citation>
    <scope>NUCLEOTIDE SEQUENCE [LARGE SCALE GENOMIC DNA]</scope>
    <source>
        <strain evidence="6 7">VU population</strain>
        <tissue evidence="6">Whole body</tissue>
    </source>
</reference>
<evidence type="ECO:0000259" key="5">
    <source>
        <dbReference type="Pfam" id="PF04500"/>
    </source>
</evidence>
<evidence type="ECO:0000313" key="7">
    <source>
        <dbReference type="Proteomes" id="UP000198287"/>
    </source>
</evidence>
<dbReference type="Pfam" id="PF04500">
    <property type="entry name" value="FLYWCH"/>
    <property type="match status" value="1"/>
</dbReference>
<feature type="compositionally biased region" description="Basic residues" evidence="4">
    <location>
        <begin position="52"/>
        <end position="62"/>
    </location>
</feature>
<sequence length="410" mass="46814">MEELLERVTYLEQVVSKLAKWTHFSEVVTFDSPAEVVISPERETDCSQNSKIPRRRRRRGGRRSSSSKVSPEVDDSSQLFTIKTEVELEEEMDFADDNDFAIFPKYPDQTGNDDAFPPPSQDEEESHDNTIVDELCDDDSENPQVRSLSPKFVWTPETDLFLLDQISQLKLLSLSGWKLNATWRKICANMSHQFQKEVTQIKVTGRFHLLLDQFNEQEPTPRKKYKPGDEHITAEINEKLEALSKLVQENEQKDQIATSSQQASENLDLSTLEVRTVLSYKGKQMLQVDGFLYQFAKSGVKKKIWRCDKFQSAQCLVRIHTSECPTNPKILYVGGTHTHSPDPGRCEARKLLSDIRLAASRGCEDDVSKFIEENVSSAAKVSLPRIDSIKRGIRRIRSRCQKSNIISELG</sequence>
<feature type="domain" description="FLYWCH-type" evidence="5">
    <location>
        <begin position="279"/>
        <end position="339"/>
    </location>
</feature>
<keyword evidence="2" id="KW-0863">Zinc-finger</keyword>
<dbReference type="GO" id="GO:0008270">
    <property type="term" value="F:zinc ion binding"/>
    <property type="evidence" value="ECO:0007669"/>
    <property type="project" value="UniProtKB-KW"/>
</dbReference>
<comment type="caution">
    <text evidence="6">The sequence shown here is derived from an EMBL/GenBank/DDBJ whole genome shotgun (WGS) entry which is preliminary data.</text>
</comment>
<organism evidence="6 7">
    <name type="scientific">Folsomia candida</name>
    <name type="common">Springtail</name>
    <dbReference type="NCBI Taxonomy" id="158441"/>
    <lineage>
        <taxon>Eukaryota</taxon>
        <taxon>Metazoa</taxon>
        <taxon>Ecdysozoa</taxon>
        <taxon>Arthropoda</taxon>
        <taxon>Hexapoda</taxon>
        <taxon>Collembola</taxon>
        <taxon>Entomobryomorpha</taxon>
        <taxon>Isotomoidea</taxon>
        <taxon>Isotomidae</taxon>
        <taxon>Proisotominae</taxon>
        <taxon>Folsomia</taxon>
    </lineage>
</organism>
<dbReference type="Gene3D" id="2.20.25.240">
    <property type="match status" value="1"/>
</dbReference>
<dbReference type="Proteomes" id="UP000198287">
    <property type="component" value="Unassembled WGS sequence"/>
</dbReference>
<evidence type="ECO:0000256" key="3">
    <source>
        <dbReference type="ARBA" id="ARBA00022833"/>
    </source>
</evidence>
<evidence type="ECO:0000256" key="4">
    <source>
        <dbReference type="SAM" id="MobiDB-lite"/>
    </source>
</evidence>
<dbReference type="OrthoDB" id="167578at2759"/>
<feature type="region of interest" description="Disordered" evidence="4">
    <location>
        <begin position="106"/>
        <end position="127"/>
    </location>
</feature>
<dbReference type="AlphaFoldDB" id="A0A226DYA9"/>
<evidence type="ECO:0000313" key="6">
    <source>
        <dbReference type="EMBL" id="OXA49697.1"/>
    </source>
</evidence>
<proteinExistence type="predicted"/>
<dbReference type="EMBL" id="LNIX01000010">
    <property type="protein sequence ID" value="OXA49697.1"/>
    <property type="molecule type" value="Genomic_DNA"/>
</dbReference>
<accession>A0A226DYA9</accession>
<gene>
    <name evidence="6" type="ORF">Fcan01_15744</name>
</gene>
<keyword evidence="7" id="KW-1185">Reference proteome</keyword>
<dbReference type="InterPro" id="IPR007588">
    <property type="entry name" value="Znf_FLYWCH"/>
</dbReference>
<feature type="region of interest" description="Disordered" evidence="4">
    <location>
        <begin position="39"/>
        <end position="76"/>
    </location>
</feature>
<name>A0A226DYA9_FOLCA</name>
<evidence type="ECO:0000256" key="1">
    <source>
        <dbReference type="ARBA" id="ARBA00022723"/>
    </source>
</evidence>
<keyword evidence="1" id="KW-0479">Metal-binding</keyword>
<keyword evidence="3" id="KW-0862">Zinc</keyword>